<feature type="region of interest" description="Disordered" evidence="6">
    <location>
        <begin position="1"/>
        <end position="105"/>
    </location>
</feature>
<feature type="transmembrane region" description="Helical" evidence="7">
    <location>
        <begin position="524"/>
        <end position="543"/>
    </location>
</feature>
<feature type="transmembrane region" description="Helical" evidence="7">
    <location>
        <begin position="220"/>
        <end position="243"/>
    </location>
</feature>
<keyword evidence="5 7" id="KW-0472">Membrane</keyword>
<evidence type="ECO:0000256" key="4">
    <source>
        <dbReference type="ARBA" id="ARBA00022989"/>
    </source>
</evidence>
<evidence type="ECO:0000256" key="2">
    <source>
        <dbReference type="ARBA" id="ARBA00008803"/>
    </source>
</evidence>
<feature type="compositionally biased region" description="Low complexity" evidence="6">
    <location>
        <begin position="66"/>
        <end position="77"/>
    </location>
</feature>
<comment type="subcellular location">
    <subcellularLocation>
        <location evidence="1">Membrane</location>
        <topology evidence="1">Multi-pass membrane protein</topology>
    </subcellularLocation>
</comment>
<dbReference type="AlphaFoldDB" id="A0A0F7SMH0"/>
<feature type="compositionally biased region" description="Low complexity" evidence="6">
    <location>
        <begin position="699"/>
        <end position="712"/>
    </location>
</feature>
<accession>A0A0F7SMH0</accession>
<dbReference type="Pfam" id="PF05346">
    <property type="entry name" value="DUF747"/>
    <property type="match status" value="1"/>
</dbReference>
<reference evidence="8" key="1">
    <citation type="submission" date="2014-08" db="EMBL/GenBank/DDBJ databases">
        <authorList>
            <person name="Sharma Rahul"/>
            <person name="Thines Marco"/>
        </authorList>
    </citation>
    <scope>NUCLEOTIDE SEQUENCE</scope>
</reference>
<dbReference type="GO" id="GO:0005789">
    <property type="term" value="C:endoplasmic reticulum membrane"/>
    <property type="evidence" value="ECO:0007669"/>
    <property type="project" value="TreeGrafter"/>
</dbReference>
<name>A0A0F7SMH0_PHARH</name>
<keyword evidence="4 7" id="KW-1133">Transmembrane helix</keyword>
<proteinExistence type="inferred from homology"/>
<feature type="region of interest" description="Disordered" evidence="6">
    <location>
        <begin position="623"/>
        <end position="644"/>
    </location>
</feature>
<sequence length="737" mass="81916">MPHTAHYPTGLARPFPVDLRSPSHTRHAPFARDPLAHTLTPRTSFSSTSLETLPNSLPGRTLRTASPDSSSSSLSSPPDDHRAPPAAYSSLPPSPTRSFADLDESPRKLDTLDLSILQRRFSTQPTLVHDHDTIQDQNQDQDQPHEDAELAPDDTLEHQPVHQEPQPKASLWEHLQEEIWANDYESSQELKWERVSNFIQVPLAIEKLITFGSLVCLDSFLYVFTILPIRSFIALCVLLENYWSALVKRKPRRHLAPTQRIDIIKFLLVLFSCVILIWGTDASYIYHSIRGQDSIKLVVIFGAFEIADKLCCAFGQDVLDSLFARETLSRRPNGSQPHFRPVFFFCLSLGCVVAHTLVFLFQLISLNVAINSFDNALLTLLVSNQFVEIKGSVFKKFEKENLFQIACADIVERFQLGLMLAIIAFRNLVELSGSDFSSLPRSFMKGASHVEAILSPALVVLGSEMVVDWLKHAYITKFNHIRVSTYERFADVLCRDLVTAGIGGLPSGKKHALADQSPLVSRRLGFASLPLACLVIRIAFQALGMASRHKELTVSSAFLHGISTAEGDGSTEEPFWESDAVLWLGIGFGMFIFWICLVVLKIILGINLLKYASRRFVGMESRREQDDELNRLGRSPLGEGAQEKSYNKELSSLLRQNRDDLPLLADLPRNATPFPSSSSFSTTERSFTPGDAESPAGPGARSTASGSTPGAGSSTGGKKKGYQLEEVTRYTMVKRIF</sequence>
<evidence type="ECO:0000256" key="3">
    <source>
        <dbReference type="ARBA" id="ARBA00022692"/>
    </source>
</evidence>
<feature type="transmembrane region" description="Helical" evidence="7">
    <location>
        <begin position="263"/>
        <end position="286"/>
    </location>
</feature>
<dbReference type="InterPro" id="IPR008010">
    <property type="entry name" value="Tatp1"/>
</dbReference>
<organism evidence="8">
    <name type="scientific">Phaffia rhodozyma</name>
    <name type="common">Yeast</name>
    <name type="synonym">Xanthophyllomyces dendrorhous</name>
    <dbReference type="NCBI Taxonomy" id="264483"/>
    <lineage>
        <taxon>Eukaryota</taxon>
        <taxon>Fungi</taxon>
        <taxon>Dikarya</taxon>
        <taxon>Basidiomycota</taxon>
        <taxon>Agaricomycotina</taxon>
        <taxon>Tremellomycetes</taxon>
        <taxon>Cystofilobasidiales</taxon>
        <taxon>Mrakiaceae</taxon>
        <taxon>Phaffia</taxon>
    </lineage>
</organism>
<evidence type="ECO:0000256" key="7">
    <source>
        <dbReference type="SAM" id="Phobius"/>
    </source>
</evidence>
<dbReference type="PANTHER" id="PTHR13317:SF4">
    <property type="entry name" value="TRANSMEMBRANE ANTERIOR POSTERIOR TRANSFORMATION PROTEIN 1 HOMOLOG"/>
    <property type="match status" value="1"/>
</dbReference>
<feature type="compositionally biased region" description="Low complexity" evidence="6">
    <location>
        <begin position="665"/>
        <end position="689"/>
    </location>
</feature>
<evidence type="ECO:0000256" key="6">
    <source>
        <dbReference type="SAM" id="MobiDB-lite"/>
    </source>
</evidence>
<evidence type="ECO:0000256" key="5">
    <source>
        <dbReference type="ARBA" id="ARBA00023136"/>
    </source>
</evidence>
<feature type="transmembrane region" description="Helical" evidence="7">
    <location>
        <begin position="580"/>
        <end position="609"/>
    </location>
</feature>
<feature type="region of interest" description="Disordered" evidence="6">
    <location>
        <begin position="665"/>
        <end position="725"/>
    </location>
</feature>
<evidence type="ECO:0000313" key="8">
    <source>
        <dbReference type="EMBL" id="CDZ98162.1"/>
    </source>
</evidence>
<keyword evidence="3 7" id="KW-0812">Transmembrane</keyword>
<evidence type="ECO:0000256" key="1">
    <source>
        <dbReference type="ARBA" id="ARBA00004141"/>
    </source>
</evidence>
<comment type="similarity">
    <text evidence="2">Belongs to the TAPT1 family.</text>
</comment>
<dbReference type="PANTHER" id="PTHR13317">
    <property type="entry name" value="TRANSMEMBRANE ANTERIOR POSTERIOR TRANSFORMATION PROTEIN 1 HOMOLOG"/>
    <property type="match status" value="1"/>
</dbReference>
<dbReference type="EMBL" id="LN483326">
    <property type="protein sequence ID" value="CDZ98162.1"/>
    <property type="molecule type" value="Genomic_DNA"/>
</dbReference>
<feature type="compositionally biased region" description="Polar residues" evidence="6">
    <location>
        <begin position="40"/>
        <end position="55"/>
    </location>
</feature>
<feature type="transmembrane region" description="Helical" evidence="7">
    <location>
        <begin position="342"/>
        <end position="364"/>
    </location>
</feature>
<protein>
    <submittedName>
        <fullName evidence="8">Predicted membrane protein</fullName>
    </submittedName>
</protein>